<keyword evidence="7 9" id="KW-0005">Acetoin biosynthesis</keyword>
<comment type="pathway">
    <text evidence="2 9">Polyol metabolism; (R,R)-butane-2,3-diol biosynthesis; (R,R)-butane-2,3-diol from pyruvate: step 2/3.</text>
</comment>
<name>A0A143YGE7_9LACT</name>
<evidence type="ECO:0000256" key="5">
    <source>
        <dbReference type="ARBA" id="ARBA00020164"/>
    </source>
</evidence>
<dbReference type="CDD" id="cd17299">
    <property type="entry name" value="acetolactate_decarboxylase"/>
    <property type="match status" value="1"/>
</dbReference>
<dbReference type="Pfam" id="PF03306">
    <property type="entry name" value="AAL_decarboxy"/>
    <property type="match status" value="1"/>
</dbReference>
<comment type="similarity">
    <text evidence="3 9">Belongs to the alpha-acetolactate decarboxylase family.</text>
</comment>
<keyword evidence="8 9" id="KW-0456">Lyase</keyword>
<dbReference type="Proteomes" id="UP000242754">
    <property type="component" value="Unassembled WGS sequence"/>
</dbReference>
<protein>
    <recommendedName>
        <fullName evidence="5 9">Alpha-acetolactate decarboxylase</fullName>
        <ecNumber evidence="4 9">4.1.1.5</ecNumber>
    </recommendedName>
</protein>
<dbReference type="STRING" id="140314.SAMN04488076_11255"/>
<evidence type="ECO:0000256" key="6">
    <source>
        <dbReference type="ARBA" id="ARBA00022793"/>
    </source>
</evidence>
<keyword evidence="11" id="KW-1185">Reference proteome</keyword>
<dbReference type="PANTHER" id="PTHR35524:SF1">
    <property type="entry name" value="ALPHA-ACETOLACTATE DECARBOXYLASE"/>
    <property type="match status" value="1"/>
</dbReference>
<evidence type="ECO:0000256" key="3">
    <source>
        <dbReference type="ARBA" id="ARBA00007106"/>
    </source>
</evidence>
<reference evidence="10 11" key="1">
    <citation type="submission" date="2016-02" db="EMBL/GenBank/DDBJ databases">
        <authorList>
            <person name="Wen L."/>
            <person name="He K."/>
            <person name="Yang H."/>
        </authorList>
    </citation>
    <scope>NUCLEOTIDE SEQUENCE [LARGE SCALE GENOMIC DNA]</scope>
    <source>
        <strain evidence="10">Trichococcus palustris</strain>
    </source>
</reference>
<dbReference type="AlphaFoldDB" id="A0A143YGE7"/>
<dbReference type="PIRSF" id="PIRSF001332">
    <property type="entry name" value="Acetolac_decarb"/>
    <property type="match status" value="1"/>
</dbReference>
<evidence type="ECO:0000256" key="9">
    <source>
        <dbReference type="PIRNR" id="PIRNR001332"/>
    </source>
</evidence>
<dbReference type="GO" id="GO:0047605">
    <property type="term" value="F:acetolactate decarboxylase activity"/>
    <property type="evidence" value="ECO:0007669"/>
    <property type="project" value="UniProtKB-UniRule"/>
</dbReference>
<dbReference type="UniPathway" id="UPA00626">
    <property type="reaction ID" value="UER00678"/>
</dbReference>
<organism evidence="10 11">
    <name type="scientific">Trichococcus palustris</name>
    <dbReference type="NCBI Taxonomy" id="140314"/>
    <lineage>
        <taxon>Bacteria</taxon>
        <taxon>Bacillati</taxon>
        <taxon>Bacillota</taxon>
        <taxon>Bacilli</taxon>
        <taxon>Lactobacillales</taxon>
        <taxon>Carnobacteriaceae</taxon>
        <taxon>Trichococcus</taxon>
    </lineage>
</organism>
<keyword evidence="6 9" id="KW-0210">Decarboxylase</keyword>
<dbReference type="NCBIfam" id="TIGR01252">
    <property type="entry name" value="acetolac_decarb"/>
    <property type="match status" value="1"/>
</dbReference>
<gene>
    <name evidence="10" type="ORF">Tpal_1212</name>
</gene>
<evidence type="ECO:0000256" key="8">
    <source>
        <dbReference type="ARBA" id="ARBA00023239"/>
    </source>
</evidence>
<dbReference type="Gene3D" id="3.30.1330.80">
    <property type="entry name" value="Hypothetical protein, similar to alpha- acetolactate decarboxylase, domain 2"/>
    <property type="match status" value="2"/>
</dbReference>
<sequence>MQMTENVLYQHQTLGDLMAGVFEGTLTFEELLKHGDMGIGTFDDFEGELILLDGVAYQAREDGAILPVSPEQTTPHAAVTFFNPDREYQINQPMTLKKVRSDIVKRVRSKNVFSVVKITGHFEYIHTRAVPKQQKPYPRLIEATRVQPEFEKYDLDGTAIGIFTPELFDGVAKGGFHCHFISDDRTFGGHILDYIVDGAKCEIQTIESIVQHFAVHDDEFLDKDIHYHNLAAEMEEAEG</sequence>
<dbReference type="SUPFAM" id="SSF117856">
    <property type="entry name" value="AF0104/ALDC/Ptd012-like"/>
    <property type="match status" value="1"/>
</dbReference>
<evidence type="ECO:0000313" key="10">
    <source>
        <dbReference type="EMBL" id="CZQ90082.1"/>
    </source>
</evidence>
<dbReference type="GO" id="GO:0045151">
    <property type="term" value="P:acetoin biosynthetic process"/>
    <property type="evidence" value="ECO:0007669"/>
    <property type="project" value="UniProtKB-UniRule"/>
</dbReference>
<dbReference type="PANTHER" id="PTHR35524">
    <property type="entry name" value="ALPHA-ACETOLACTATE DECARBOXYLASE"/>
    <property type="match status" value="1"/>
</dbReference>
<evidence type="ECO:0000256" key="1">
    <source>
        <dbReference type="ARBA" id="ARBA00001784"/>
    </source>
</evidence>
<evidence type="ECO:0000256" key="7">
    <source>
        <dbReference type="ARBA" id="ARBA00023061"/>
    </source>
</evidence>
<evidence type="ECO:0000313" key="11">
    <source>
        <dbReference type="Proteomes" id="UP000242754"/>
    </source>
</evidence>
<proteinExistence type="inferred from homology"/>
<accession>A0A143YGE7</accession>
<dbReference type="InterPro" id="IPR005128">
    <property type="entry name" value="Acetolactate_a_deCO2ase"/>
</dbReference>
<dbReference type="EC" id="4.1.1.5" evidence="4 9"/>
<comment type="catalytic activity">
    <reaction evidence="1 9">
        <text>(2S)-2-acetolactate + H(+) = (R)-acetoin + CO2</text>
        <dbReference type="Rhea" id="RHEA:21580"/>
        <dbReference type="ChEBI" id="CHEBI:15378"/>
        <dbReference type="ChEBI" id="CHEBI:15686"/>
        <dbReference type="ChEBI" id="CHEBI:16526"/>
        <dbReference type="ChEBI" id="CHEBI:58476"/>
        <dbReference type="EC" id="4.1.1.5"/>
    </reaction>
</comment>
<evidence type="ECO:0000256" key="2">
    <source>
        <dbReference type="ARBA" id="ARBA00005170"/>
    </source>
</evidence>
<dbReference type="EMBL" id="FJNE01000003">
    <property type="protein sequence ID" value="CZQ90082.1"/>
    <property type="molecule type" value="Genomic_DNA"/>
</dbReference>
<evidence type="ECO:0000256" key="4">
    <source>
        <dbReference type="ARBA" id="ARBA00013204"/>
    </source>
</evidence>